<keyword evidence="7" id="KW-1185">Reference proteome</keyword>
<gene>
    <name evidence="6" type="ORF">L1049_021401</name>
</gene>
<evidence type="ECO:0000256" key="1">
    <source>
        <dbReference type="ARBA" id="ARBA00023015"/>
    </source>
</evidence>
<feature type="domain" description="NAC" evidence="5">
    <location>
        <begin position="5"/>
        <end position="109"/>
    </location>
</feature>
<dbReference type="SUPFAM" id="SSF101941">
    <property type="entry name" value="NAC domain"/>
    <property type="match status" value="1"/>
</dbReference>
<evidence type="ECO:0000259" key="5">
    <source>
        <dbReference type="PROSITE" id="PS51005"/>
    </source>
</evidence>
<protein>
    <recommendedName>
        <fullName evidence="5">NAC domain-containing protein</fullName>
    </recommendedName>
</protein>
<organism evidence="6 7">
    <name type="scientific">Liquidambar formosana</name>
    <name type="common">Formosan gum</name>
    <dbReference type="NCBI Taxonomy" id="63359"/>
    <lineage>
        <taxon>Eukaryota</taxon>
        <taxon>Viridiplantae</taxon>
        <taxon>Streptophyta</taxon>
        <taxon>Embryophyta</taxon>
        <taxon>Tracheophyta</taxon>
        <taxon>Spermatophyta</taxon>
        <taxon>Magnoliopsida</taxon>
        <taxon>eudicotyledons</taxon>
        <taxon>Gunneridae</taxon>
        <taxon>Pentapetalae</taxon>
        <taxon>Saxifragales</taxon>
        <taxon>Altingiaceae</taxon>
        <taxon>Liquidambar</taxon>
    </lineage>
</organism>
<proteinExistence type="predicted"/>
<keyword evidence="4" id="KW-0539">Nucleus</keyword>
<keyword evidence="2" id="KW-0238">DNA-binding</keyword>
<reference evidence="6 7" key="1">
    <citation type="journal article" date="2024" name="Plant J.">
        <title>Genome sequences and population genomics reveal climatic adaptation and genomic divergence between two closely related sweetgum species.</title>
        <authorList>
            <person name="Xu W.Q."/>
            <person name="Ren C.Q."/>
            <person name="Zhang X.Y."/>
            <person name="Comes H.P."/>
            <person name="Liu X.H."/>
            <person name="Li Y.G."/>
            <person name="Kettle C.J."/>
            <person name="Jalonen R."/>
            <person name="Gaisberger H."/>
            <person name="Ma Y.Z."/>
            <person name="Qiu Y.X."/>
        </authorList>
    </citation>
    <scope>NUCLEOTIDE SEQUENCE [LARGE SCALE GENOMIC DNA]</scope>
    <source>
        <strain evidence="6">Hangzhou</strain>
    </source>
</reference>
<keyword evidence="1" id="KW-0805">Transcription regulation</keyword>
<sequence length="109" mass="12420">MSSVFPVGFRFHPSDRELVLHYLYRKVIGKPLSCENVVRDCDLYGERGPWEIVSEKVGYFFTKLKKKTDSGSRIDRTVGSTGTWKSQDVGDPVLDEGGRCIGRKKMLVY</sequence>
<dbReference type="Gene3D" id="2.170.150.80">
    <property type="entry name" value="NAC domain"/>
    <property type="match status" value="1"/>
</dbReference>
<dbReference type="GO" id="GO:0006355">
    <property type="term" value="P:regulation of DNA-templated transcription"/>
    <property type="evidence" value="ECO:0007669"/>
    <property type="project" value="InterPro"/>
</dbReference>
<evidence type="ECO:0000313" key="7">
    <source>
        <dbReference type="Proteomes" id="UP001415857"/>
    </source>
</evidence>
<dbReference type="EMBL" id="JBBPBK010000033">
    <property type="protein sequence ID" value="KAK9267006.1"/>
    <property type="molecule type" value="Genomic_DNA"/>
</dbReference>
<dbReference type="Proteomes" id="UP001415857">
    <property type="component" value="Unassembled WGS sequence"/>
</dbReference>
<evidence type="ECO:0000256" key="3">
    <source>
        <dbReference type="ARBA" id="ARBA00023163"/>
    </source>
</evidence>
<dbReference type="PROSITE" id="PS51005">
    <property type="entry name" value="NAC"/>
    <property type="match status" value="1"/>
</dbReference>
<dbReference type="GO" id="GO:0048731">
    <property type="term" value="P:system development"/>
    <property type="evidence" value="ECO:0007669"/>
    <property type="project" value="TreeGrafter"/>
</dbReference>
<keyword evidence="3" id="KW-0804">Transcription</keyword>
<evidence type="ECO:0000313" key="6">
    <source>
        <dbReference type="EMBL" id="KAK9267006.1"/>
    </source>
</evidence>
<name>A0AAP0N7Z8_LIQFO</name>
<comment type="caution">
    <text evidence="6">The sequence shown here is derived from an EMBL/GenBank/DDBJ whole genome shotgun (WGS) entry which is preliminary data.</text>
</comment>
<dbReference type="GO" id="GO:0003677">
    <property type="term" value="F:DNA binding"/>
    <property type="evidence" value="ECO:0007669"/>
    <property type="project" value="UniProtKB-KW"/>
</dbReference>
<dbReference type="InterPro" id="IPR036093">
    <property type="entry name" value="NAC_dom_sf"/>
</dbReference>
<evidence type="ECO:0000256" key="4">
    <source>
        <dbReference type="ARBA" id="ARBA00023242"/>
    </source>
</evidence>
<dbReference type="PANTHER" id="PTHR31719">
    <property type="entry name" value="NAC TRANSCRIPTION FACTOR 56"/>
    <property type="match status" value="1"/>
</dbReference>
<evidence type="ECO:0000256" key="2">
    <source>
        <dbReference type="ARBA" id="ARBA00023125"/>
    </source>
</evidence>
<dbReference type="InterPro" id="IPR003441">
    <property type="entry name" value="NAC-dom"/>
</dbReference>
<dbReference type="PANTHER" id="PTHR31719:SF164">
    <property type="entry name" value="NAC DOMAIN-CONTAINING PROTEIN"/>
    <property type="match status" value="1"/>
</dbReference>
<dbReference type="Pfam" id="PF02365">
    <property type="entry name" value="NAM"/>
    <property type="match status" value="1"/>
</dbReference>
<accession>A0AAP0N7Z8</accession>
<dbReference type="AlphaFoldDB" id="A0AAP0N7Z8"/>